<evidence type="ECO:0000313" key="11">
    <source>
        <dbReference type="Proteomes" id="UP000319040"/>
    </source>
</evidence>
<dbReference type="EMBL" id="FXTB01000001">
    <property type="protein sequence ID" value="SMO40107.1"/>
    <property type="molecule type" value="Genomic_DNA"/>
</dbReference>
<feature type="transmembrane region" description="Helical" evidence="8">
    <location>
        <begin position="268"/>
        <end position="294"/>
    </location>
</feature>
<feature type="transmembrane region" description="Helical" evidence="8">
    <location>
        <begin position="401"/>
        <end position="421"/>
    </location>
</feature>
<evidence type="ECO:0000256" key="8">
    <source>
        <dbReference type="SAM" id="Phobius"/>
    </source>
</evidence>
<evidence type="ECO:0000256" key="6">
    <source>
        <dbReference type="ARBA" id="ARBA00023136"/>
    </source>
</evidence>
<sequence>MTAIALPILLPFLLLLLFVVIKSSRMAQIIGVIGSAALLAIAVYLFIQVKNHGILTLNMGGWETPMGITLVLDYLSAILLIVASLIVFALSIFAIGFMIGTHKKNKFYIFFFALTMGVNGAFITGDVFNLYVWFEVILISSFVLVTIGNSKEQLEGGIKYMALNLLGSMLFLAGLGLLYGQTGTLNMAHLAQILREDEQSILINSSTALFFIAFGIKAAVFPLFFWLPASYHTPNITVSALFAGLLTKVGVYVLIRFFTLFFVQDQDFWLTLLLVVAGLTMVIGGMAASAHYDIRRILSYHIISQIGYMIMGLVIFTPLAIAGALFFMIHNMIAKTNTFLIAGMINKLKGTFYLKDTGGLIKQSPLLAVLFILPAFALMGVPPLSGFFAKFILFKAGIQSHHYLIVAVAVLTAMLTLYSMVKIWSEAFLKDVPTTVSSNKIVPSQTIAQLRFLHFLPSVLLGLSSIFLGLFAESVYHFSAEAAKQLIDPQAYINSVLNNNMP</sequence>
<evidence type="ECO:0000256" key="5">
    <source>
        <dbReference type="ARBA" id="ARBA00022989"/>
    </source>
</evidence>
<reference evidence="10 11" key="1">
    <citation type="submission" date="2017-05" db="EMBL/GenBank/DDBJ databases">
        <authorList>
            <person name="Varghese N."/>
            <person name="Submissions S."/>
        </authorList>
    </citation>
    <scope>NUCLEOTIDE SEQUENCE [LARGE SCALE GENOMIC DNA]</scope>
    <source>
        <strain evidence="10 11">DSM 27040</strain>
    </source>
</reference>
<feature type="transmembrane region" description="Helical" evidence="8">
    <location>
        <begin position="239"/>
        <end position="262"/>
    </location>
</feature>
<feature type="transmembrane region" description="Helical" evidence="8">
    <location>
        <begin position="201"/>
        <end position="227"/>
    </location>
</feature>
<feature type="transmembrane region" description="Helical" evidence="8">
    <location>
        <begin position="130"/>
        <end position="148"/>
    </location>
</feature>
<feature type="transmembrane region" description="Helical" evidence="8">
    <location>
        <begin position="6"/>
        <end position="22"/>
    </location>
</feature>
<evidence type="ECO:0000256" key="7">
    <source>
        <dbReference type="RuleBase" id="RU000320"/>
    </source>
</evidence>
<keyword evidence="5 8" id="KW-1133">Transmembrane helix</keyword>
<proteinExistence type="inferred from homology"/>
<evidence type="ECO:0000313" key="10">
    <source>
        <dbReference type="EMBL" id="SMO40107.1"/>
    </source>
</evidence>
<dbReference type="PANTHER" id="PTHR42703:SF1">
    <property type="entry name" value="NA(+)_H(+) ANTIPORTER SUBUNIT D1"/>
    <property type="match status" value="1"/>
</dbReference>
<feature type="transmembrane region" description="Helical" evidence="8">
    <location>
        <begin position="452"/>
        <end position="472"/>
    </location>
</feature>
<keyword evidence="6 8" id="KW-0472">Membrane</keyword>
<feature type="transmembrane region" description="Helical" evidence="8">
    <location>
        <begin position="160"/>
        <end position="181"/>
    </location>
</feature>
<keyword evidence="4 7" id="KW-0812">Transmembrane</keyword>
<dbReference type="Proteomes" id="UP000319040">
    <property type="component" value="Unassembled WGS sequence"/>
</dbReference>
<feature type="domain" description="NADH:quinone oxidoreductase/Mrp antiporter transmembrane" evidence="9">
    <location>
        <begin position="125"/>
        <end position="416"/>
    </location>
</feature>
<evidence type="ECO:0000256" key="4">
    <source>
        <dbReference type="ARBA" id="ARBA00022692"/>
    </source>
</evidence>
<dbReference type="InterPro" id="IPR050586">
    <property type="entry name" value="CPA3_Na-H_Antiporter_D"/>
</dbReference>
<dbReference type="PANTHER" id="PTHR42703">
    <property type="entry name" value="NADH DEHYDROGENASE"/>
    <property type="match status" value="1"/>
</dbReference>
<gene>
    <name evidence="10" type="ORF">SAMN06265379_101537</name>
</gene>
<feature type="transmembrane region" description="Helical" evidence="8">
    <location>
        <begin position="306"/>
        <end position="329"/>
    </location>
</feature>
<keyword evidence="3" id="KW-1003">Cell membrane</keyword>
<evidence type="ECO:0000259" key="9">
    <source>
        <dbReference type="Pfam" id="PF00361"/>
    </source>
</evidence>
<dbReference type="GO" id="GO:0005886">
    <property type="term" value="C:plasma membrane"/>
    <property type="evidence" value="ECO:0007669"/>
    <property type="project" value="UniProtKB-SubCell"/>
</dbReference>
<evidence type="ECO:0000256" key="3">
    <source>
        <dbReference type="ARBA" id="ARBA00022475"/>
    </source>
</evidence>
<evidence type="ECO:0000256" key="1">
    <source>
        <dbReference type="ARBA" id="ARBA00004651"/>
    </source>
</evidence>
<comment type="similarity">
    <text evidence="2">Belongs to the CPA3 antiporters (TC 2.A.63) subunit D family.</text>
</comment>
<protein>
    <submittedName>
        <fullName evidence="10">Multisubunit sodium/proton antiporter, MrpD subunit</fullName>
    </submittedName>
</protein>
<dbReference type="Pfam" id="PF00361">
    <property type="entry name" value="Proton_antipo_M"/>
    <property type="match status" value="1"/>
</dbReference>
<comment type="subcellular location">
    <subcellularLocation>
        <location evidence="1">Cell membrane</location>
        <topology evidence="1">Multi-pass membrane protein</topology>
    </subcellularLocation>
    <subcellularLocation>
        <location evidence="7">Membrane</location>
        <topology evidence="7">Multi-pass membrane protein</topology>
    </subcellularLocation>
</comment>
<dbReference type="PRINTS" id="PR01434">
    <property type="entry name" value="NADHDHGNASE5"/>
</dbReference>
<feature type="transmembrane region" description="Helical" evidence="8">
    <location>
        <begin position="67"/>
        <end position="95"/>
    </location>
</feature>
<dbReference type="AlphaFoldDB" id="A0A521AZ40"/>
<feature type="transmembrane region" description="Helical" evidence="8">
    <location>
        <begin position="29"/>
        <end position="47"/>
    </location>
</feature>
<feature type="transmembrane region" description="Helical" evidence="8">
    <location>
        <begin position="107"/>
        <end position="124"/>
    </location>
</feature>
<organism evidence="10 11">
    <name type="scientific">Saccharicrinis carchari</name>
    <dbReference type="NCBI Taxonomy" id="1168039"/>
    <lineage>
        <taxon>Bacteria</taxon>
        <taxon>Pseudomonadati</taxon>
        <taxon>Bacteroidota</taxon>
        <taxon>Bacteroidia</taxon>
        <taxon>Marinilabiliales</taxon>
        <taxon>Marinilabiliaceae</taxon>
        <taxon>Saccharicrinis</taxon>
    </lineage>
</organism>
<feature type="transmembrane region" description="Helical" evidence="8">
    <location>
        <begin position="366"/>
        <end position="389"/>
    </location>
</feature>
<evidence type="ECO:0000256" key="2">
    <source>
        <dbReference type="ARBA" id="ARBA00005346"/>
    </source>
</evidence>
<accession>A0A521AZ40</accession>
<dbReference type="InterPro" id="IPR001750">
    <property type="entry name" value="ND/Mrp_TM"/>
</dbReference>
<keyword evidence="11" id="KW-1185">Reference proteome</keyword>
<name>A0A521AZ40_SACCC</name>